<evidence type="ECO:0000256" key="1">
    <source>
        <dbReference type="SAM" id="MobiDB-lite"/>
    </source>
</evidence>
<feature type="region of interest" description="Disordered" evidence="1">
    <location>
        <begin position="86"/>
        <end position="130"/>
    </location>
</feature>
<sequence length="340" mass="38262">MPGNSALWQSEIGLTRLPEDDELYILWSQFWGKASAYDSDGDGVGNGIKVLSLSAPLPGPSRIRKVLMRDEYLRCLKDAERFFRTPKPEPFLTEEEEEDKEDQGIEDESSDVGTSLNENNIEKVDSDDGNVQERLAKGLPEENVDVGEISGNRQRVEDVGSLTAEVGGSEKVDVTKDPMMNAAAFVVIGHPGIGAFFKASSQTDRTYAYYSGKTIGLWIALLYCFTRCRPVVFQYELKDIFFFSADGAFKTIVTPTPRVWNRYIPDSTWCLVDTNPHFGFEQSITTIGRCILQTCSPRKERISWMSKHEGVRMIWIMKPMLLSEEQTWCALGKVVLISII</sequence>
<keyword evidence="3" id="KW-1185">Reference proteome</keyword>
<evidence type="ECO:0000313" key="3">
    <source>
        <dbReference type="Proteomes" id="UP001498398"/>
    </source>
</evidence>
<protein>
    <submittedName>
        <fullName evidence="2">Uncharacterized protein</fullName>
    </submittedName>
</protein>
<gene>
    <name evidence="2" type="ORF">VKT23_007287</name>
</gene>
<name>A0ABR1JJD2_9AGAR</name>
<dbReference type="EMBL" id="JBANRG010000010">
    <property type="protein sequence ID" value="KAK7462699.1"/>
    <property type="molecule type" value="Genomic_DNA"/>
</dbReference>
<dbReference type="Proteomes" id="UP001498398">
    <property type="component" value="Unassembled WGS sequence"/>
</dbReference>
<feature type="compositionally biased region" description="Acidic residues" evidence="1">
    <location>
        <begin position="92"/>
        <end position="110"/>
    </location>
</feature>
<accession>A0ABR1JJD2</accession>
<proteinExistence type="predicted"/>
<reference evidence="2 3" key="1">
    <citation type="submission" date="2024-01" db="EMBL/GenBank/DDBJ databases">
        <title>A draft genome for the cacao thread blight pathogen Marasmiellus scandens.</title>
        <authorList>
            <person name="Baruah I.K."/>
            <person name="Leung J."/>
            <person name="Bukari Y."/>
            <person name="Amoako-Attah I."/>
            <person name="Meinhardt L.W."/>
            <person name="Bailey B.A."/>
            <person name="Cohen S.P."/>
        </authorList>
    </citation>
    <scope>NUCLEOTIDE SEQUENCE [LARGE SCALE GENOMIC DNA]</scope>
    <source>
        <strain evidence="2 3">GH-19</strain>
    </source>
</reference>
<organism evidence="2 3">
    <name type="scientific">Marasmiellus scandens</name>
    <dbReference type="NCBI Taxonomy" id="2682957"/>
    <lineage>
        <taxon>Eukaryota</taxon>
        <taxon>Fungi</taxon>
        <taxon>Dikarya</taxon>
        <taxon>Basidiomycota</taxon>
        <taxon>Agaricomycotina</taxon>
        <taxon>Agaricomycetes</taxon>
        <taxon>Agaricomycetidae</taxon>
        <taxon>Agaricales</taxon>
        <taxon>Marasmiineae</taxon>
        <taxon>Omphalotaceae</taxon>
        <taxon>Marasmiellus</taxon>
    </lineage>
</organism>
<comment type="caution">
    <text evidence="2">The sequence shown here is derived from an EMBL/GenBank/DDBJ whole genome shotgun (WGS) entry which is preliminary data.</text>
</comment>
<evidence type="ECO:0000313" key="2">
    <source>
        <dbReference type="EMBL" id="KAK7462699.1"/>
    </source>
</evidence>